<evidence type="ECO:0000259" key="10">
    <source>
        <dbReference type="PROSITE" id="PS50222"/>
    </source>
</evidence>
<feature type="compositionally biased region" description="Polar residues" evidence="8">
    <location>
        <begin position="1"/>
        <end position="14"/>
    </location>
</feature>
<evidence type="ECO:0000256" key="3">
    <source>
        <dbReference type="ARBA" id="ARBA00022679"/>
    </source>
</evidence>
<dbReference type="EMBL" id="CAJJDP010000138">
    <property type="protein sequence ID" value="CAD8206343.1"/>
    <property type="molecule type" value="Genomic_DNA"/>
</dbReference>
<dbReference type="Pfam" id="PF00069">
    <property type="entry name" value="Pkinase"/>
    <property type="match status" value="1"/>
</dbReference>
<keyword evidence="4" id="KW-0547">Nucleotide-binding</keyword>
<dbReference type="PROSITE" id="PS50011">
    <property type="entry name" value="PROTEIN_KINASE_DOM"/>
    <property type="match status" value="1"/>
</dbReference>
<dbReference type="GO" id="GO:0005509">
    <property type="term" value="F:calcium ion binding"/>
    <property type="evidence" value="ECO:0007669"/>
    <property type="project" value="InterPro"/>
</dbReference>
<comment type="cofactor">
    <cofactor evidence="1">
        <name>Mg(2+)</name>
        <dbReference type="ChEBI" id="CHEBI:18420"/>
    </cofactor>
</comment>
<evidence type="ECO:0000256" key="7">
    <source>
        <dbReference type="ARBA" id="ARBA00024334"/>
    </source>
</evidence>
<dbReference type="InterPro" id="IPR002048">
    <property type="entry name" value="EF_hand_dom"/>
</dbReference>
<sequence length="517" mass="59807">MGTCQGTKKPQQAKPNLEIQIPNNDHLENTKKSQIQQSKSAVLEKKTPVTSQRQSLKSQPFQFNSASSDQAFKSRFSTPMVDLKNLEQDQVRSSKHKTTFKMNATVKKAAFSKFYSVQQSKKSSFSKIPGGSIVVQHNMTGKLHYADILENTQATKFYVDELLRCQLQHPNITNVIEILEDKSQYIVIKECAQGVPVSYFEPPEKQASILKQIIEIVCYLHSKNLIHGALWLGAFERNNDLVKLVDIQSIFIRHDPTNHDAEYIAPECTLDSSIYTKERDIWAVGMIAHNLMCGRYFKVSNASDILKEIEQIRIKKHIHLENSSIKELLEKFLHISPEKRITLQEALKDEFLPKTNEMEQFDQILERNKKLKKISVLQQCLLLLFINQFEEEQKAKFQKVFQNLDVDYDGKISKSECLALYPDKGEQINSLFNLLSLKDKMDFQEFLVISVDRSQLLTSQNIEIIFNLYATVKKYLLLQTLVNIYKSRENELQEAFNEYDHAHLNFKNFETLLTDLL</sequence>
<dbReference type="PROSITE" id="PS50222">
    <property type="entry name" value="EF_HAND_2"/>
    <property type="match status" value="1"/>
</dbReference>
<evidence type="ECO:0000259" key="9">
    <source>
        <dbReference type="PROSITE" id="PS50011"/>
    </source>
</evidence>
<dbReference type="InterPro" id="IPR000719">
    <property type="entry name" value="Prot_kinase_dom"/>
</dbReference>
<gene>
    <name evidence="11" type="ORF">POCTA_138.1.T1370165</name>
</gene>
<keyword evidence="5" id="KW-0418">Kinase</keyword>
<keyword evidence="2" id="KW-0723">Serine/threonine-protein kinase</keyword>
<dbReference type="OrthoDB" id="291028at2759"/>
<feature type="region of interest" description="Disordered" evidence="8">
    <location>
        <begin position="1"/>
        <end position="64"/>
    </location>
</feature>
<feature type="domain" description="EF-hand" evidence="10">
    <location>
        <begin position="392"/>
        <end position="427"/>
    </location>
</feature>
<evidence type="ECO:0000313" key="12">
    <source>
        <dbReference type="Proteomes" id="UP000683925"/>
    </source>
</evidence>
<evidence type="ECO:0000256" key="8">
    <source>
        <dbReference type="SAM" id="MobiDB-lite"/>
    </source>
</evidence>
<evidence type="ECO:0000256" key="2">
    <source>
        <dbReference type="ARBA" id="ARBA00022527"/>
    </source>
</evidence>
<comment type="similarity">
    <text evidence="7">Belongs to the protein kinase superfamily. Ser/Thr protein kinase family. CDPK subfamily.</text>
</comment>
<keyword evidence="6" id="KW-0067">ATP-binding</keyword>
<dbReference type="Proteomes" id="UP000683925">
    <property type="component" value="Unassembled WGS sequence"/>
</dbReference>
<accession>A0A8S1XXU1</accession>
<dbReference type="GO" id="GO:0004674">
    <property type="term" value="F:protein serine/threonine kinase activity"/>
    <property type="evidence" value="ECO:0007669"/>
    <property type="project" value="UniProtKB-KW"/>
</dbReference>
<keyword evidence="12" id="KW-1185">Reference proteome</keyword>
<comment type="caution">
    <text evidence="11">The sequence shown here is derived from an EMBL/GenBank/DDBJ whole genome shotgun (WGS) entry which is preliminary data.</text>
</comment>
<evidence type="ECO:0000256" key="5">
    <source>
        <dbReference type="ARBA" id="ARBA00022777"/>
    </source>
</evidence>
<keyword evidence="3" id="KW-0808">Transferase</keyword>
<name>A0A8S1XXU1_PAROT</name>
<proteinExistence type="inferred from homology"/>
<protein>
    <recommendedName>
        <fullName evidence="13">Calcium-dependent protein kinase</fullName>
    </recommendedName>
</protein>
<dbReference type="SMART" id="SM00220">
    <property type="entry name" value="S_TKc"/>
    <property type="match status" value="1"/>
</dbReference>
<evidence type="ECO:0000256" key="6">
    <source>
        <dbReference type="ARBA" id="ARBA00022840"/>
    </source>
</evidence>
<dbReference type="GO" id="GO:0005524">
    <property type="term" value="F:ATP binding"/>
    <property type="evidence" value="ECO:0007669"/>
    <property type="project" value="UniProtKB-KW"/>
</dbReference>
<feature type="compositionally biased region" description="Polar residues" evidence="8">
    <location>
        <begin position="48"/>
        <end position="64"/>
    </location>
</feature>
<reference evidence="11" key="1">
    <citation type="submission" date="2021-01" db="EMBL/GenBank/DDBJ databases">
        <authorList>
            <consortium name="Genoscope - CEA"/>
            <person name="William W."/>
        </authorList>
    </citation>
    <scope>NUCLEOTIDE SEQUENCE</scope>
</reference>
<evidence type="ECO:0000313" key="11">
    <source>
        <dbReference type="EMBL" id="CAD8206343.1"/>
    </source>
</evidence>
<dbReference type="InterPro" id="IPR050205">
    <property type="entry name" value="CDPK_Ser/Thr_kinases"/>
</dbReference>
<feature type="domain" description="Protein kinase" evidence="9">
    <location>
        <begin position="100"/>
        <end position="352"/>
    </location>
</feature>
<evidence type="ECO:0008006" key="13">
    <source>
        <dbReference type="Google" id="ProtNLM"/>
    </source>
</evidence>
<dbReference type="AlphaFoldDB" id="A0A8S1XXU1"/>
<evidence type="ECO:0000256" key="4">
    <source>
        <dbReference type="ARBA" id="ARBA00022741"/>
    </source>
</evidence>
<evidence type="ECO:0000256" key="1">
    <source>
        <dbReference type="ARBA" id="ARBA00001946"/>
    </source>
</evidence>
<dbReference type="OMA" id="YTKERDI"/>
<organism evidence="11 12">
    <name type="scientific">Paramecium octaurelia</name>
    <dbReference type="NCBI Taxonomy" id="43137"/>
    <lineage>
        <taxon>Eukaryota</taxon>
        <taxon>Sar</taxon>
        <taxon>Alveolata</taxon>
        <taxon>Ciliophora</taxon>
        <taxon>Intramacronucleata</taxon>
        <taxon>Oligohymenophorea</taxon>
        <taxon>Peniculida</taxon>
        <taxon>Parameciidae</taxon>
        <taxon>Paramecium</taxon>
    </lineage>
</organism>
<dbReference type="PANTHER" id="PTHR24349">
    <property type="entry name" value="SERINE/THREONINE-PROTEIN KINASE"/>
    <property type="match status" value="1"/>
</dbReference>